<gene>
    <name evidence="2" type="ORF">E2C01_032275</name>
</gene>
<sequence length="108" mass="11864">MASHQQQVTSGIFTPLTPLPLRNVKEIHSGLAEEILNFPMAGKVECSPGKLTTRWKFLRYEEDMTRWAGGAAGSAWADGSAPVTAEGRGAEKRREKERDWGEHGIAIS</sequence>
<evidence type="ECO:0000256" key="1">
    <source>
        <dbReference type="SAM" id="MobiDB-lite"/>
    </source>
</evidence>
<dbReference type="Proteomes" id="UP000324222">
    <property type="component" value="Unassembled WGS sequence"/>
</dbReference>
<name>A0A5B7EX29_PORTR</name>
<dbReference type="EMBL" id="VSRR010004162">
    <property type="protein sequence ID" value="MPC38762.1"/>
    <property type="molecule type" value="Genomic_DNA"/>
</dbReference>
<feature type="region of interest" description="Disordered" evidence="1">
    <location>
        <begin position="71"/>
        <end position="108"/>
    </location>
</feature>
<dbReference type="AlphaFoldDB" id="A0A5B7EX29"/>
<reference evidence="2 3" key="1">
    <citation type="submission" date="2019-05" db="EMBL/GenBank/DDBJ databases">
        <title>Another draft genome of Portunus trituberculatus and its Hox gene families provides insights of decapod evolution.</title>
        <authorList>
            <person name="Jeong J.-H."/>
            <person name="Song I."/>
            <person name="Kim S."/>
            <person name="Choi T."/>
            <person name="Kim D."/>
            <person name="Ryu S."/>
            <person name="Kim W."/>
        </authorList>
    </citation>
    <scope>NUCLEOTIDE SEQUENCE [LARGE SCALE GENOMIC DNA]</scope>
    <source>
        <tissue evidence="2">Muscle</tissue>
    </source>
</reference>
<keyword evidence="3" id="KW-1185">Reference proteome</keyword>
<comment type="caution">
    <text evidence="2">The sequence shown here is derived from an EMBL/GenBank/DDBJ whole genome shotgun (WGS) entry which is preliminary data.</text>
</comment>
<feature type="compositionally biased region" description="Low complexity" evidence="1">
    <location>
        <begin position="71"/>
        <end position="87"/>
    </location>
</feature>
<evidence type="ECO:0000313" key="2">
    <source>
        <dbReference type="EMBL" id="MPC38762.1"/>
    </source>
</evidence>
<feature type="compositionally biased region" description="Basic and acidic residues" evidence="1">
    <location>
        <begin position="88"/>
        <end position="102"/>
    </location>
</feature>
<proteinExistence type="predicted"/>
<protein>
    <submittedName>
        <fullName evidence="2">Uncharacterized protein</fullName>
    </submittedName>
</protein>
<evidence type="ECO:0000313" key="3">
    <source>
        <dbReference type="Proteomes" id="UP000324222"/>
    </source>
</evidence>
<organism evidence="2 3">
    <name type="scientific">Portunus trituberculatus</name>
    <name type="common">Swimming crab</name>
    <name type="synonym">Neptunus trituberculatus</name>
    <dbReference type="NCBI Taxonomy" id="210409"/>
    <lineage>
        <taxon>Eukaryota</taxon>
        <taxon>Metazoa</taxon>
        <taxon>Ecdysozoa</taxon>
        <taxon>Arthropoda</taxon>
        <taxon>Crustacea</taxon>
        <taxon>Multicrustacea</taxon>
        <taxon>Malacostraca</taxon>
        <taxon>Eumalacostraca</taxon>
        <taxon>Eucarida</taxon>
        <taxon>Decapoda</taxon>
        <taxon>Pleocyemata</taxon>
        <taxon>Brachyura</taxon>
        <taxon>Eubrachyura</taxon>
        <taxon>Portunoidea</taxon>
        <taxon>Portunidae</taxon>
        <taxon>Portuninae</taxon>
        <taxon>Portunus</taxon>
    </lineage>
</organism>
<accession>A0A5B7EX29</accession>